<evidence type="ECO:0000256" key="1">
    <source>
        <dbReference type="SAM" id="MobiDB-lite"/>
    </source>
</evidence>
<feature type="region of interest" description="Disordered" evidence="1">
    <location>
        <begin position="1"/>
        <end position="24"/>
    </location>
</feature>
<feature type="compositionally biased region" description="Basic and acidic residues" evidence="1">
    <location>
        <begin position="228"/>
        <end position="262"/>
    </location>
</feature>
<protein>
    <submittedName>
        <fullName evidence="2">Uncharacterized protein</fullName>
    </submittedName>
</protein>
<feature type="compositionally biased region" description="Basic and acidic residues" evidence="1">
    <location>
        <begin position="287"/>
        <end position="305"/>
    </location>
</feature>
<proteinExistence type="predicted"/>
<sequence>MLFGLHRRQQRGPAGCRDGRGRQARTRVGVPGRIGLQVALADAALVGVAHAVDDGGVGLQQHADLQAVGEHARHAAAFRPMAGFLFDDGRQHQRFIGRGHRQVGLALGPGVVQDALAFLVGAAQQVEIGAARREDIGIGKEQAFRMLDIGPQAFHQRFIADVAQRLLDVRVLAQRLADLAEGPAFQEGDLALGHVAARHAFQQQPGGVAIDGLVAPGLDQFVLLGQPRHPDKTGLPDGHARGVQRAHDGARAAARVHHEIDPVGRQMQGSVHPAPGGADRGGGSQHEQQERPQDVKTESLLHKCGEFNGSRGPVAAKPGPERVLRPCACPGHGPLSGGRRLSSSL</sequence>
<feature type="compositionally biased region" description="Low complexity" evidence="1">
    <location>
        <begin position="330"/>
        <end position="345"/>
    </location>
</feature>
<dbReference type="EMBL" id="CADIJO010000034">
    <property type="protein sequence ID" value="CAB3740433.1"/>
    <property type="molecule type" value="Genomic_DNA"/>
</dbReference>
<gene>
    <name evidence="2" type="ORF">LMG3458_05724</name>
</gene>
<feature type="compositionally biased region" description="Basic residues" evidence="1">
    <location>
        <begin position="1"/>
        <end position="10"/>
    </location>
</feature>
<evidence type="ECO:0000313" key="2">
    <source>
        <dbReference type="EMBL" id="CAB3740433.1"/>
    </source>
</evidence>
<dbReference type="AlphaFoldDB" id="A0A6S7C5P5"/>
<evidence type="ECO:0000313" key="3">
    <source>
        <dbReference type="Proteomes" id="UP000494111"/>
    </source>
</evidence>
<name>A0A6S7C5P5_9BURK</name>
<dbReference type="Proteomes" id="UP000494111">
    <property type="component" value="Unassembled WGS sequence"/>
</dbReference>
<reference evidence="2 3" key="1">
    <citation type="submission" date="2020-04" db="EMBL/GenBank/DDBJ databases">
        <authorList>
            <person name="De Canck E."/>
        </authorList>
    </citation>
    <scope>NUCLEOTIDE SEQUENCE [LARGE SCALE GENOMIC DNA]</scope>
    <source>
        <strain evidence="2 3">LMG 3458</strain>
    </source>
</reference>
<accession>A0A6S7C5P5</accession>
<feature type="region of interest" description="Disordered" evidence="1">
    <location>
        <begin position="226"/>
        <end position="345"/>
    </location>
</feature>
<organism evidence="2 3">
    <name type="scientific">Achromobacter deleyi</name>
    <dbReference type="NCBI Taxonomy" id="1353891"/>
    <lineage>
        <taxon>Bacteria</taxon>
        <taxon>Pseudomonadati</taxon>
        <taxon>Pseudomonadota</taxon>
        <taxon>Betaproteobacteria</taxon>
        <taxon>Burkholderiales</taxon>
        <taxon>Alcaligenaceae</taxon>
        <taxon>Achromobacter</taxon>
    </lineage>
</organism>